<dbReference type="AlphaFoldDB" id="A0A8C5D3W0"/>
<dbReference type="GO" id="GO:0046983">
    <property type="term" value="F:protein dimerization activity"/>
    <property type="evidence" value="ECO:0007669"/>
    <property type="project" value="InterPro"/>
</dbReference>
<reference evidence="2" key="2">
    <citation type="submission" date="2025-09" db="UniProtKB">
        <authorList>
            <consortium name="Ensembl"/>
        </authorList>
    </citation>
    <scope>IDENTIFICATION</scope>
</reference>
<dbReference type="SUPFAM" id="SSF53098">
    <property type="entry name" value="Ribonuclease H-like"/>
    <property type="match status" value="1"/>
</dbReference>
<evidence type="ECO:0000313" key="3">
    <source>
        <dbReference type="Proteomes" id="UP000694546"/>
    </source>
</evidence>
<reference evidence="2" key="1">
    <citation type="submission" date="2025-08" db="UniProtKB">
        <authorList>
            <consortium name="Ensembl"/>
        </authorList>
    </citation>
    <scope>IDENTIFICATION</scope>
</reference>
<proteinExistence type="predicted"/>
<organism evidence="2 3">
    <name type="scientific">Gadus morhua</name>
    <name type="common">Atlantic cod</name>
    <dbReference type="NCBI Taxonomy" id="8049"/>
    <lineage>
        <taxon>Eukaryota</taxon>
        <taxon>Metazoa</taxon>
        <taxon>Chordata</taxon>
        <taxon>Craniata</taxon>
        <taxon>Vertebrata</taxon>
        <taxon>Euteleostomi</taxon>
        <taxon>Actinopterygii</taxon>
        <taxon>Neopterygii</taxon>
        <taxon>Teleostei</taxon>
        <taxon>Neoteleostei</taxon>
        <taxon>Acanthomorphata</taxon>
        <taxon>Zeiogadaria</taxon>
        <taxon>Gadariae</taxon>
        <taxon>Gadiformes</taxon>
        <taxon>Gadoidei</taxon>
        <taxon>Gadidae</taxon>
        <taxon>Gadus</taxon>
    </lineage>
</organism>
<accession>A0A8C5D3W0</accession>
<dbReference type="PANTHER" id="PTHR47501">
    <property type="entry name" value="TRANSPOSASE-RELATED"/>
    <property type="match status" value="1"/>
</dbReference>
<dbReference type="OMA" id="ASGCFMK"/>
<dbReference type="Proteomes" id="UP000694546">
    <property type="component" value="Chromosome 2"/>
</dbReference>
<protein>
    <recommendedName>
        <fullName evidence="1">HAT C-terminal dimerisation domain-containing protein</fullName>
    </recommendedName>
</protein>
<dbReference type="InterPro" id="IPR008906">
    <property type="entry name" value="HATC_C_dom"/>
</dbReference>
<dbReference type="Ensembl" id="ENSGMOT00000033011.1">
    <property type="protein sequence ID" value="ENSGMOP00000068982.1"/>
    <property type="gene ID" value="ENSGMOG00000034345.1"/>
</dbReference>
<dbReference type="SUPFAM" id="SSF140996">
    <property type="entry name" value="Hermes dimerisation domain"/>
    <property type="match status" value="1"/>
</dbReference>
<name>A0A8C5D3W0_GADMO</name>
<sequence>MLRAFPQRAYDRFSVRDHCSYFLNMAEAEKTVRPKSSKVWEHFTMHKIKKCVCCNLCKSKMAWHGSRRGLDRRAYYVYLNSAVLHTNINFVIEETKQPTMSDFLIGRRSCTPQQASVMTDSIHNMLVTDMRPLSMVEDDGYRAMIHTLIPDRKTFAKDLDKAYEAMEKELKKKIDAQECVSATADIWSANNKSFMGVTIHWIEAGTLKRQKAAIACKRFRGRHTYNAVATELEDIFSRYGLNNKVTACVTDNGSNFVKAFKEFQQAQPESDDEQEEEASEVTFTDLHNVLTTATDDDDGHSICELPPHHRCAAHTLNLIANNEVDKWLASNPDSRAVYRSATGKCAALWTKASHSTVASEYLEEVSEKKLIVPTVTRWNSFYDAYARIIEMPLANINKLCTQLNMKWRDTCFYGTLLPTLEILMAKTLAVKNGLSKMTGELPDIIVKAIKSRFAATLDSKDALLAAVSLPKFKGAFHRWRHEYVLKLGPICTAAAAAPSEDDFFSFDAQLDDSNAPMSVETEVIDYLKSAPVMESLHHFPRVKKVALRYNAATPSSAPVERLFSVGGLVLTPKRNRLGDERFQRLLLLRYNKYFSGME</sequence>
<evidence type="ECO:0000259" key="1">
    <source>
        <dbReference type="Pfam" id="PF05699"/>
    </source>
</evidence>
<keyword evidence="3" id="KW-1185">Reference proteome</keyword>
<dbReference type="Gene3D" id="1.10.10.1070">
    <property type="entry name" value="Zinc finger, BED domain-containing"/>
    <property type="match status" value="1"/>
</dbReference>
<dbReference type="GeneTree" id="ENSGT00530000064692"/>
<evidence type="ECO:0000313" key="2">
    <source>
        <dbReference type="Ensembl" id="ENSGMOP00000068982.1"/>
    </source>
</evidence>
<dbReference type="Pfam" id="PF05699">
    <property type="entry name" value="Dimer_Tnp_hAT"/>
    <property type="match status" value="1"/>
</dbReference>
<dbReference type="PANTHER" id="PTHR47501:SF7">
    <property type="entry name" value="TRANSPOSASE"/>
    <property type="match status" value="1"/>
</dbReference>
<feature type="domain" description="HAT C-terminal dimerisation" evidence="1">
    <location>
        <begin position="510"/>
        <end position="590"/>
    </location>
</feature>
<dbReference type="InterPro" id="IPR012337">
    <property type="entry name" value="RNaseH-like_sf"/>
</dbReference>